<dbReference type="EMBL" id="MBDL01000001">
    <property type="protein sequence ID" value="ODA14639.1"/>
    <property type="molecule type" value="Genomic_DNA"/>
</dbReference>
<dbReference type="OrthoDB" id="28777at2"/>
<gene>
    <name evidence="2" type="ORF">BBP83_02255</name>
</gene>
<dbReference type="RefSeq" id="WP_068885779.1">
    <property type="nucleotide sequence ID" value="NZ_CBCRUU010000016.1"/>
</dbReference>
<evidence type="ECO:0000313" key="2">
    <source>
        <dbReference type="EMBL" id="ODA14639.1"/>
    </source>
</evidence>
<name>A0A1C3D1B8_9GAMM</name>
<feature type="chain" id="PRO_5008671851" evidence="1">
    <location>
        <begin position="26"/>
        <end position="958"/>
    </location>
</feature>
<feature type="signal peptide" evidence="1">
    <location>
        <begin position="1"/>
        <end position="25"/>
    </location>
</feature>
<protein>
    <submittedName>
        <fullName evidence="2">Uncharacterized protein</fullName>
    </submittedName>
</protein>
<reference evidence="2 3" key="1">
    <citation type="submission" date="2016-07" db="EMBL/GenBank/DDBJ databases">
        <title>Acinetobacter sp. ANC 4603.</title>
        <authorList>
            <person name="Radolfova-Krizova L."/>
            <person name="Nemec A."/>
        </authorList>
    </citation>
    <scope>NUCLEOTIDE SEQUENCE [LARGE SCALE GENOMIC DNA]</scope>
    <source>
        <strain evidence="2 3">ANC 4603</strain>
    </source>
</reference>
<keyword evidence="1" id="KW-0732">Signal</keyword>
<sequence length="958" mass="103367">MMKQFLPHVLASSLLLIGAVTQAYATDVPADTNKVKIQRSFVNLSFNQPALTGTDTTNQFNESAVEGWLTTHPTPKLIEIWRGRGAASNTDYPAWNTANTSPLVNQYAELNANARSALYQTVCLFKDEEFIWNFRHAARSSTKEQTTFYIGTVSADRFNFTTAQTIGSSQTVTSLFEWKNANASNAKAKVNVTSGIYQFIFDATKFGSNATLGNFIDDIHLGLKPAVEFTAASGNFYEGADSTEGKQYSVPFNIVGQILSQSDMPTLQFKIEYPTAYAQAKAVYATNYRLYKQTGSNLNVVDNLNSLNSNKVTFSYTPIYNPALDYTKGVQVNDLVIKIFGNTQVNSNMTVPFEFALDANSKFVPTDLSTCGNVTADVKFDLVIQEDDIDLAVVKTLKPDSVVLKDNLVSYQLDVVNNTAVQADGVLLRDNFQNLLKVTSGNVADQTSLLCEDLTSGTSKTCPATWTDANALTSLLSNTAGSGLSLGNIPANAKYRFTVQNLKVTDTDNTSVGYVVNTATVETTKMTDLDSTNNTSTVKTLLAAKNDLSNNTTSALATETGIGLFNIAKEGRIGTTALITKNADSSQKAYFPLNIQNYSNLEQDYQLYASSTSVTPTQATGDYSTLVKAGITPFTSGLKIEFFSANSTQCTVGMSAKQITQLKVAANTIGQVCAVATVLPSATAKTNIWFAIESLQSGLGDVILDAVTTDHLSQRLLELVNGQTAQVSVGGTYVFPHRLINHGSVEEKNITFTLTPVRADDFLYTLFQDTNNNGVLDTADIMISESLSILAKAELALLIKVQAPATATNGISSQVKLEAKPDNSGQSTILAVLSNLDSITVGANQLQIHKTQVKQAGCTAMTEASVKSATYSLENVTLGLSDCLIYRITVTNTSDSKLNNVAVNDMYPAYTIPWKSGAVLPMTSSAEAVQDDGSKVKTTFSSLLPQEQKSLYFGIKMQ</sequence>
<keyword evidence="3" id="KW-1185">Reference proteome</keyword>
<dbReference type="Proteomes" id="UP000186553">
    <property type="component" value="Unassembled WGS sequence"/>
</dbReference>
<comment type="caution">
    <text evidence="2">The sequence shown here is derived from an EMBL/GenBank/DDBJ whole genome shotgun (WGS) entry which is preliminary data.</text>
</comment>
<dbReference type="STRING" id="1891224.BBP83_02255"/>
<organism evidence="2 3">
    <name type="scientific">Acinetobacter celticus</name>
    <dbReference type="NCBI Taxonomy" id="1891224"/>
    <lineage>
        <taxon>Bacteria</taxon>
        <taxon>Pseudomonadati</taxon>
        <taxon>Pseudomonadota</taxon>
        <taxon>Gammaproteobacteria</taxon>
        <taxon>Moraxellales</taxon>
        <taxon>Moraxellaceae</taxon>
        <taxon>Acinetobacter</taxon>
    </lineage>
</organism>
<dbReference type="AlphaFoldDB" id="A0A1C3D1B8"/>
<evidence type="ECO:0000256" key="1">
    <source>
        <dbReference type="SAM" id="SignalP"/>
    </source>
</evidence>
<evidence type="ECO:0000313" key="3">
    <source>
        <dbReference type="Proteomes" id="UP000186553"/>
    </source>
</evidence>
<accession>A0A1C3D1B8</accession>
<proteinExistence type="predicted"/>